<keyword evidence="1" id="KW-0812">Transmembrane</keyword>
<dbReference type="RefSeq" id="WP_019600466.1">
    <property type="nucleotide sequence ID" value="NZ_FNQC01000024.1"/>
</dbReference>
<protein>
    <submittedName>
        <fullName evidence="2">Uncharacterized protein</fullName>
    </submittedName>
</protein>
<evidence type="ECO:0000313" key="3">
    <source>
        <dbReference type="Proteomes" id="UP000199663"/>
    </source>
</evidence>
<name>A0A1H3U0V6_9BACT</name>
<sequence length="109" mass="11595">MDITDISLYLSYVLVLVGIILAVVMPLIKSLDDPKSLGKTLAAVVGLVIIFFIAYSISDGDVLPKFAAEPFNLTETSSKLVGGALMTVYVLFFIALAGIVVTEITKAVK</sequence>
<proteinExistence type="predicted"/>
<comment type="caution">
    <text evidence="2">The sequence shown here is derived from an EMBL/GenBank/DDBJ whole genome shotgun (WGS) entry which is preliminary data.</text>
</comment>
<feature type="transmembrane region" description="Helical" evidence="1">
    <location>
        <begin position="40"/>
        <end position="57"/>
    </location>
</feature>
<reference evidence="2 3" key="1">
    <citation type="submission" date="2016-10" db="EMBL/GenBank/DDBJ databases">
        <authorList>
            <person name="Varghese N."/>
            <person name="Submissions S."/>
        </authorList>
    </citation>
    <scope>NUCLEOTIDE SEQUENCE [LARGE SCALE GENOMIC DNA]</scope>
    <source>
        <strain evidence="2 3">DSM 17997</strain>
    </source>
</reference>
<keyword evidence="1" id="KW-1133">Transmembrane helix</keyword>
<feature type="transmembrane region" description="Helical" evidence="1">
    <location>
        <begin position="6"/>
        <end position="28"/>
    </location>
</feature>
<keyword evidence="1" id="KW-0472">Membrane</keyword>
<dbReference type="EMBL" id="FNQC01000024">
    <property type="protein sequence ID" value="SDZ55947.1"/>
    <property type="molecule type" value="Genomic_DNA"/>
</dbReference>
<evidence type="ECO:0000256" key="1">
    <source>
        <dbReference type="SAM" id="Phobius"/>
    </source>
</evidence>
<dbReference type="Proteomes" id="UP000199663">
    <property type="component" value="Unassembled WGS sequence"/>
</dbReference>
<evidence type="ECO:0000313" key="2">
    <source>
        <dbReference type="EMBL" id="SDZ55947.1"/>
    </source>
</evidence>
<organism evidence="2 3">
    <name type="scientific">Rhodonellum ikkaensis</name>
    <dbReference type="NCBI Taxonomy" id="336829"/>
    <lineage>
        <taxon>Bacteria</taxon>
        <taxon>Pseudomonadati</taxon>
        <taxon>Bacteroidota</taxon>
        <taxon>Cytophagia</taxon>
        <taxon>Cytophagales</taxon>
        <taxon>Cytophagaceae</taxon>
        <taxon>Rhodonellum</taxon>
    </lineage>
</organism>
<accession>A0A1H3U0V6</accession>
<keyword evidence="3" id="KW-1185">Reference proteome</keyword>
<feature type="transmembrane region" description="Helical" evidence="1">
    <location>
        <begin position="80"/>
        <end position="101"/>
    </location>
</feature>
<gene>
    <name evidence="2" type="ORF">SAMN05444412_12426</name>
</gene>